<dbReference type="InterPro" id="IPR012341">
    <property type="entry name" value="6hp_glycosidase-like_sf"/>
</dbReference>
<dbReference type="SUPFAM" id="SSF48225">
    <property type="entry name" value="Seven-hairpin glycosidases"/>
    <property type="match status" value="1"/>
</dbReference>
<dbReference type="InterPro" id="IPR044674">
    <property type="entry name" value="EDEM1/2/3"/>
</dbReference>
<proteinExistence type="inferred from homology"/>
<evidence type="ECO:0000256" key="2">
    <source>
        <dbReference type="ARBA" id="ARBA00007658"/>
    </source>
</evidence>
<dbReference type="AlphaFoldDB" id="A0A060CHX8"/>
<dbReference type="PRINTS" id="PR00747">
    <property type="entry name" value="GLYHDRLASE47"/>
</dbReference>
<evidence type="ECO:0000256" key="4">
    <source>
        <dbReference type="ARBA" id="ARBA00023180"/>
    </source>
</evidence>
<dbReference type="GO" id="GO:0036503">
    <property type="term" value="P:ERAD pathway"/>
    <property type="evidence" value="ECO:0007669"/>
    <property type="project" value="UniProtKB-ARBA"/>
</dbReference>
<keyword evidence="4" id="KW-0325">Glycoprotein</keyword>
<dbReference type="GO" id="GO:0044322">
    <property type="term" value="C:endoplasmic reticulum quality control compartment"/>
    <property type="evidence" value="ECO:0007669"/>
    <property type="project" value="GOC"/>
</dbReference>
<keyword evidence="5" id="KW-0326">Glycosidase</keyword>
<organism evidence="6">
    <name type="scientific">uncultured Zygosaccharomyces</name>
    <dbReference type="NCBI Taxonomy" id="1054455"/>
    <lineage>
        <taxon>Eukaryota</taxon>
        <taxon>Fungi</taxon>
        <taxon>Dikarya</taxon>
        <taxon>Ascomycota</taxon>
        <taxon>Saccharomycotina</taxon>
        <taxon>Saccharomycetes</taxon>
        <taxon>Saccharomycetales</taxon>
        <taxon>Saccharomycetaceae</taxon>
        <taxon>environmental samples</taxon>
    </lineage>
</organism>
<dbReference type="Pfam" id="PF01532">
    <property type="entry name" value="Glyco_hydro_47"/>
    <property type="match status" value="1"/>
</dbReference>
<dbReference type="EMBL" id="KF125319">
    <property type="protein sequence ID" value="AIA92645.1"/>
    <property type="molecule type" value="Genomic_DNA"/>
</dbReference>
<dbReference type="InterPro" id="IPR036026">
    <property type="entry name" value="Seven-hairpin_glycosidases"/>
</dbReference>
<evidence type="ECO:0000256" key="5">
    <source>
        <dbReference type="RuleBase" id="RU361193"/>
    </source>
</evidence>
<dbReference type="GO" id="GO:0005509">
    <property type="term" value="F:calcium ion binding"/>
    <property type="evidence" value="ECO:0007669"/>
    <property type="project" value="InterPro"/>
</dbReference>
<comment type="similarity">
    <text evidence="2 5">Belongs to the glycosyl hydrolase 47 family.</text>
</comment>
<reference evidence="6" key="1">
    <citation type="journal article" date="2013" name="Environ. Microbiol.">
        <title>Seasonally variable intestinal metagenomes of the red palm weevil (Rhynchophorus ferrugineus).</title>
        <authorList>
            <person name="Jia S."/>
            <person name="Zhang X."/>
            <person name="Zhang G."/>
            <person name="Yin A."/>
            <person name="Zhang S."/>
            <person name="Li F."/>
            <person name="Wang L."/>
            <person name="Zhao D."/>
            <person name="Yun Q."/>
            <person name="Tala"/>
            <person name="Wang J."/>
            <person name="Sun G."/>
            <person name="Baabdullah M."/>
            <person name="Yu X."/>
            <person name="Hu S."/>
            <person name="Al-Mssallem I.S."/>
            <person name="Yu J."/>
        </authorList>
    </citation>
    <scope>NUCLEOTIDE SEQUENCE</scope>
</reference>
<protein>
    <recommendedName>
        <fullName evidence="5">alpha-1,2-Mannosidase</fullName>
        <ecNumber evidence="5">3.2.1.-</ecNumber>
    </recommendedName>
</protein>
<dbReference type="PANTHER" id="PTHR45679">
    <property type="entry name" value="ER DEGRADATION-ENHANCING ALPHA-MANNOSIDASE-LIKE PROTEIN 2"/>
    <property type="match status" value="1"/>
</dbReference>
<dbReference type="InterPro" id="IPR001382">
    <property type="entry name" value="Glyco_hydro_47"/>
</dbReference>
<dbReference type="GO" id="GO:0005975">
    <property type="term" value="P:carbohydrate metabolic process"/>
    <property type="evidence" value="ECO:0007669"/>
    <property type="project" value="InterPro"/>
</dbReference>
<dbReference type="GO" id="GO:1904380">
    <property type="term" value="P:endoplasmic reticulum mannose trimming"/>
    <property type="evidence" value="ECO:0007669"/>
    <property type="project" value="InterPro"/>
</dbReference>
<keyword evidence="5" id="KW-0378">Hydrolase</keyword>
<evidence type="ECO:0000313" key="6">
    <source>
        <dbReference type="EMBL" id="AIA92645.1"/>
    </source>
</evidence>
<dbReference type="GO" id="GO:0004571">
    <property type="term" value="F:mannosyl-oligosaccharide 1,2-alpha-mannosidase activity"/>
    <property type="evidence" value="ECO:0007669"/>
    <property type="project" value="InterPro"/>
</dbReference>
<evidence type="ECO:0000256" key="3">
    <source>
        <dbReference type="ARBA" id="ARBA00022824"/>
    </source>
</evidence>
<sequence length="127" mass="14263">MFETVSRDAYFSIWNARSPTDLVPMSLNPLKGKWLSSITGIGASIDSFYEYALKGAILFDDSELMTVWKKSYQALMSHAKMSWFMTNVHADTAMIVTPWVDALSAFFPGLLVLSGKVENAMTLYMPF</sequence>
<evidence type="ECO:0000256" key="1">
    <source>
        <dbReference type="ARBA" id="ARBA00004240"/>
    </source>
</evidence>
<comment type="subcellular location">
    <subcellularLocation>
        <location evidence="1">Endoplasmic reticulum</location>
    </subcellularLocation>
</comment>
<dbReference type="PANTHER" id="PTHR45679:SF5">
    <property type="entry name" value="ER DEGRADATION-ENHANCING ALPHA-MANNOSIDASE-LIKE PROTEIN 1"/>
    <property type="match status" value="1"/>
</dbReference>
<dbReference type="Gene3D" id="1.50.10.10">
    <property type="match status" value="1"/>
</dbReference>
<keyword evidence="3" id="KW-0256">Endoplasmic reticulum</keyword>
<accession>A0A060CHX8</accession>
<dbReference type="GO" id="GO:0016020">
    <property type="term" value="C:membrane"/>
    <property type="evidence" value="ECO:0007669"/>
    <property type="project" value="InterPro"/>
</dbReference>
<name>A0A060CHX8_9SACH</name>
<dbReference type="EC" id="3.2.1.-" evidence="5"/>